<dbReference type="SUPFAM" id="SSF158446">
    <property type="entry name" value="IVS-encoded protein-like"/>
    <property type="match status" value="1"/>
</dbReference>
<sequence>MENKKPIQSHRDLEVYQRAFDAAMEIFELSKKFPMEERYSLTDQIRRCSRSVCANLGEAWRKRRYEAAFVAKLNDCVRGACRRQAEAAETQIWIEFAVKCKYLEVEVGRQLYRTYDLILGKLVKMIANPSPWLMPKARKE</sequence>
<dbReference type="PANTHER" id="PTHR38471:SF2">
    <property type="entry name" value="FOUR HELIX BUNDLE PROTEIN"/>
    <property type="match status" value="1"/>
</dbReference>
<dbReference type="NCBIfam" id="TIGR02436">
    <property type="entry name" value="four helix bundle protein"/>
    <property type="match status" value="1"/>
</dbReference>
<dbReference type="Proteomes" id="UP000252085">
    <property type="component" value="Unassembled WGS sequence"/>
</dbReference>
<dbReference type="CDD" id="cd16377">
    <property type="entry name" value="23S_rRNA_IVP_like"/>
    <property type="match status" value="1"/>
</dbReference>
<dbReference type="Gene3D" id="1.20.1440.60">
    <property type="entry name" value="23S rRNA-intervening sequence"/>
    <property type="match status" value="1"/>
</dbReference>
<proteinExistence type="predicted"/>
<name>A0A367R2U6_NOSPU</name>
<protein>
    <submittedName>
        <fullName evidence="1">Four helix bundle protein</fullName>
    </submittedName>
</protein>
<dbReference type="EMBL" id="LXQE01000194">
    <property type="protein sequence ID" value="RCJ29923.1"/>
    <property type="molecule type" value="Genomic_DNA"/>
</dbReference>
<reference evidence="2" key="1">
    <citation type="submission" date="2016-04" db="EMBL/GenBank/DDBJ databases">
        <authorList>
            <person name="Tabuchi Yagui T.R."/>
        </authorList>
    </citation>
    <scope>NUCLEOTIDE SEQUENCE [LARGE SCALE GENOMIC DNA]</scope>
</reference>
<accession>A0A367R2U6</accession>
<organism evidence="1 2">
    <name type="scientific">Nostoc punctiforme NIES-2108</name>
    <dbReference type="NCBI Taxonomy" id="1356359"/>
    <lineage>
        <taxon>Bacteria</taxon>
        <taxon>Bacillati</taxon>
        <taxon>Cyanobacteriota</taxon>
        <taxon>Cyanophyceae</taxon>
        <taxon>Nostocales</taxon>
        <taxon>Nostocaceae</taxon>
        <taxon>Nostoc</taxon>
    </lineage>
</organism>
<evidence type="ECO:0000313" key="1">
    <source>
        <dbReference type="EMBL" id="RCJ29923.1"/>
    </source>
</evidence>
<dbReference type="InterPro" id="IPR036583">
    <property type="entry name" value="23S_rRNA_IVS_sf"/>
</dbReference>
<dbReference type="PANTHER" id="PTHR38471">
    <property type="entry name" value="FOUR HELIX BUNDLE PROTEIN"/>
    <property type="match status" value="1"/>
</dbReference>
<dbReference type="Pfam" id="PF05635">
    <property type="entry name" value="23S_rRNA_IVP"/>
    <property type="match status" value="1"/>
</dbReference>
<comment type="caution">
    <text evidence="1">The sequence shown here is derived from an EMBL/GenBank/DDBJ whole genome shotgun (WGS) entry which is preliminary data.</text>
</comment>
<dbReference type="AlphaFoldDB" id="A0A367R2U6"/>
<evidence type="ECO:0000313" key="2">
    <source>
        <dbReference type="Proteomes" id="UP000252085"/>
    </source>
</evidence>
<gene>
    <name evidence="1" type="ORF">A6769_34885</name>
</gene>
<dbReference type="InterPro" id="IPR012657">
    <property type="entry name" value="23S_rRNA-intervening_sequence"/>
</dbReference>